<dbReference type="Pfam" id="PF03781">
    <property type="entry name" value="FGE-sulfatase"/>
    <property type="match status" value="1"/>
</dbReference>
<dbReference type="InterPro" id="IPR052381">
    <property type="entry name" value="AAA_domain_protein"/>
</dbReference>
<dbReference type="InterPro" id="IPR027417">
    <property type="entry name" value="P-loop_NTPase"/>
</dbReference>
<evidence type="ECO:0000256" key="3">
    <source>
        <dbReference type="ARBA" id="ARBA00038088"/>
    </source>
</evidence>
<dbReference type="SMART" id="SM00382">
    <property type="entry name" value="AAA"/>
    <property type="match status" value="1"/>
</dbReference>
<dbReference type="GO" id="GO:0005524">
    <property type="term" value="F:ATP binding"/>
    <property type="evidence" value="ECO:0007669"/>
    <property type="project" value="UniProtKB-KW"/>
</dbReference>
<proteinExistence type="inferred from homology"/>
<dbReference type="AlphaFoldDB" id="A0AAX3MC12"/>
<dbReference type="InterPro" id="IPR003593">
    <property type="entry name" value="AAA+_ATPase"/>
</dbReference>
<dbReference type="Proteomes" id="UP001214996">
    <property type="component" value="Chromosome"/>
</dbReference>
<comment type="similarity">
    <text evidence="3">Belongs to the AAA ATPase family. Highly divergent.</text>
</comment>
<evidence type="ECO:0000256" key="1">
    <source>
        <dbReference type="ARBA" id="ARBA00022741"/>
    </source>
</evidence>
<gene>
    <name evidence="6" type="ORF">PSR69_02405</name>
</gene>
<name>A0AAX3MC12_FUSNU</name>
<reference evidence="6" key="1">
    <citation type="submission" date="2023-02" db="EMBL/GenBank/DDBJ databases">
        <title>Pan-genomic study of Fusobacterium nucleatum reveals the distribution of pathogenic genes and functional clusters at subspecies and strain levels.</title>
        <authorList>
            <person name="Feng Q."/>
            <person name="Sun T."/>
        </authorList>
    </citation>
    <scope>NUCLEOTIDE SEQUENCE</scope>
    <source>
        <strain evidence="6">FNV</strain>
    </source>
</reference>
<dbReference type="InterPro" id="IPR042095">
    <property type="entry name" value="SUMF_sf"/>
</dbReference>
<dbReference type="InterPro" id="IPR016187">
    <property type="entry name" value="CTDL_fold"/>
</dbReference>
<evidence type="ECO:0000313" key="6">
    <source>
        <dbReference type="EMBL" id="WDA44462.1"/>
    </source>
</evidence>
<organism evidence="6 7">
    <name type="scientific">Fusobacterium nucleatum</name>
    <dbReference type="NCBI Taxonomy" id="851"/>
    <lineage>
        <taxon>Bacteria</taxon>
        <taxon>Fusobacteriati</taxon>
        <taxon>Fusobacteriota</taxon>
        <taxon>Fusobacteriia</taxon>
        <taxon>Fusobacteriales</taxon>
        <taxon>Fusobacteriaceae</taxon>
        <taxon>Fusobacterium</taxon>
    </lineage>
</organism>
<accession>A0AAX3MC12</accession>
<dbReference type="GO" id="GO:0016887">
    <property type="term" value="F:ATP hydrolysis activity"/>
    <property type="evidence" value="ECO:0007669"/>
    <property type="project" value="InterPro"/>
</dbReference>
<keyword evidence="1" id="KW-0547">Nucleotide-binding</keyword>
<evidence type="ECO:0000313" key="7">
    <source>
        <dbReference type="Proteomes" id="UP001214996"/>
    </source>
</evidence>
<dbReference type="PANTHER" id="PTHR42960">
    <property type="entry name" value="YCF46 PROTEIN"/>
    <property type="match status" value="1"/>
</dbReference>
<evidence type="ECO:0000256" key="2">
    <source>
        <dbReference type="ARBA" id="ARBA00022840"/>
    </source>
</evidence>
<dbReference type="InterPro" id="IPR003959">
    <property type="entry name" value="ATPase_AAA_core"/>
</dbReference>
<dbReference type="Gene3D" id="1.10.8.60">
    <property type="match status" value="1"/>
</dbReference>
<dbReference type="InterPro" id="IPR005532">
    <property type="entry name" value="SUMF_dom"/>
</dbReference>
<evidence type="ECO:0000259" key="5">
    <source>
        <dbReference type="SMART" id="SM00382"/>
    </source>
</evidence>
<sequence length="797" mass="91570">METNLIKYLRARRPIIWVNSGDYKEIDTIVKEATKDYKDKAIYEYRAFGAVDFETKVKKESITDLYSFLDTLYSEGIKTNVFLLIKNAEEEMKDSKNIAYIKKIAETRYSSPDYNFTIIVISEAETVPKELEKFTSILDIPNMSKDEIEKYILKFSKDNNIKVDEKDIGEVAISLKGLTKLEIDHVLNMIIESKNNISISGRDIIIKEKGQIIKKSSILEIIDFKEKIEDIGGLEGLKEWLKSKAQVFRRLDEAKKFGVDTPKGVLLVGMPGCGKSLAAKASARLFNVPLLRLDIGRLLGKYVGESEHNMRVALKTAESISPCILWIDEIEKAFAGINQDGGASDITKRLFGQFLTWLQEKENTVFVVATANDITAFPPEFLRKGRFDEIFFIDFPNEEEREKIFKIHLEKRGKLNDKIDIKELAEKTIGYCGSDIEEVVKMTVETIFNVEDIENEEDSKLTTQDLLDSIKTIDSLSNILADKIEVLKKGYEKFKIKSASKKIAPTQRIKEKFKVDKVLELDNMVFVRGGKYKPSFTEEEKEVCNLEVCKYPTTQEMWLEIYKNNPSYFKGDKRPVEKVSWWNAIYFCNEMSKKYKLEPVYNITYDDFDKPILKINQIGESPVEPDKADFKKTEGFRLPTEVEWEWFARGGEVAIQDGTFDKKYSGSDNPDKVAWHNGNSEEETHEVGTKNPNQLGLYDCSGNVWEWCYDKASYDSVYYLRKGEKESLIKSNEFYKYDIEKSGIRGEAWTTNKAYFSDGTGYMEIDNNGVAIGIKKGGYYTKTCSYYSIGFRIVRTV</sequence>
<dbReference type="PANTHER" id="PTHR42960:SF1">
    <property type="entry name" value="YCF46 PROTEIN"/>
    <property type="match status" value="1"/>
</dbReference>
<keyword evidence="2" id="KW-0067">ATP-binding</keyword>
<dbReference type="SUPFAM" id="SSF56436">
    <property type="entry name" value="C-type lectin-like"/>
    <property type="match status" value="1"/>
</dbReference>
<dbReference type="Pfam" id="PF00004">
    <property type="entry name" value="AAA"/>
    <property type="match status" value="1"/>
</dbReference>
<dbReference type="Gene3D" id="3.40.50.300">
    <property type="entry name" value="P-loop containing nucleotide triphosphate hydrolases"/>
    <property type="match status" value="1"/>
</dbReference>
<dbReference type="RefSeq" id="WP_273833756.1">
    <property type="nucleotide sequence ID" value="NZ_CP117525.1"/>
</dbReference>
<dbReference type="SUPFAM" id="SSF52540">
    <property type="entry name" value="P-loop containing nucleoside triphosphate hydrolases"/>
    <property type="match status" value="1"/>
</dbReference>
<dbReference type="Gene3D" id="3.90.1580.10">
    <property type="entry name" value="paralog of FGE (formylglycine-generating enzyme)"/>
    <property type="match status" value="1"/>
</dbReference>
<evidence type="ECO:0000256" key="4">
    <source>
        <dbReference type="ARBA" id="ARBA00040480"/>
    </source>
</evidence>
<feature type="domain" description="AAA+ ATPase" evidence="5">
    <location>
        <begin position="261"/>
        <end position="397"/>
    </location>
</feature>
<dbReference type="EMBL" id="CP117525">
    <property type="protein sequence ID" value="WDA44462.1"/>
    <property type="molecule type" value="Genomic_DNA"/>
</dbReference>
<protein>
    <recommendedName>
        <fullName evidence="4">Uncharacterized AAA domain-containing protein ycf46</fullName>
    </recommendedName>
</protein>